<gene>
    <name evidence="4" type="ORF">H7C19_16020</name>
</gene>
<dbReference type="EMBL" id="JACJVP010000025">
    <property type="protein sequence ID" value="MBB6672187.1"/>
    <property type="molecule type" value="Genomic_DNA"/>
</dbReference>
<dbReference type="InterPro" id="IPR036078">
    <property type="entry name" value="Spo11/TopoVI_A_sf"/>
</dbReference>
<feature type="region of interest" description="Disordered" evidence="1">
    <location>
        <begin position="206"/>
        <end position="228"/>
    </location>
</feature>
<evidence type="ECO:0000313" key="5">
    <source>
        <dbReference type="Proteomes" id="UP000547209"/>
    </source>
</evidence>
<keyword evidence="5" id="KW-1185">Reference proteome</keyword>
<dbReference type="InterPro" id="IPR024466">
    <property type="entry name" value="CHP02679_N"/>
</dbReference>
<organism evidence="4 5">
    <name type="scientific">Cohnella nanjingensis</name>
    <dbReference type="NCBI Taxonomy" id="1387779"/>
    <lineage>
        <taxon>Bacteria</taxon>
        <taxon>Bacillati</taxon>
        <taxon>Bacillota</taxon>
        <taxon>Bacilli</taxon>
        <taxon>Bacillales</taxon>
        <taxon>Paenibacillaceae</taxon>
        <taxon>Cohnella</taxon>
    </lineage>
</organism>
<proteinExistence type="predicted"/>
<accession>A0A7X0VFM0</accession>
<dbReference type="GO" id="GO:0003677">
    <property type="term" value="F:DNA binding"/>
    <property type="evidence" value="ECO:0007669"/>
    <property type="project" value="InterPro"/>
</dbReference>
<dbReference type="AlphaFoldDB" id="A0A7X0VFM0"/>
<protein>
    <submittedName>
        <fullName evidence="4">DUF2399 domain-containing protein</fullName>
    </submittedName>
</protein>
<evidence type="ECO:0000259" key="3">
    <source>
        <dbReference type="Pfam" id="PF11796"/>
    </source>
</evidence>
<evidence type="ECO:0000259" key="2">
    <source>
        <dbReference type="Pfam" id="PF09664"/>
    </source>
</evidence>
<name>A0A7X0VFM0_9BACL</name>
<feature type="domain" description="Conserved hypothetical protein CHP02679 N terminus" evidence="3">
    <location>
        <begin position="42"/>
        <end position="299"/>
    </location>
</feature>
<dbReference type="Pfam" id="PF11796">
    <property type="entry name" value="DUF3323"/>
    <property type="match status" value="1"/>
</dbReference>
<dbReference type="RefSeq" id="WP_185143657.1">
    <property type="nucleotide sequence ID" value="NZ_JACJVP010000025.1"/>
</dbReference>
<sequence length="567" mass="61842">MSGPNERAEGLRRAAREYFGQPGFARFLALLRAKYEASRAGARGTIALTGLTETEREALDGFYGTYTPVRPSASGAGTDAALKYSIARFEKLLLASRFAMAVPELFEALDGASLYTRAEMQAEEEAAWQALIQQERAALEAGLGLSGHRYGHRIAEWVSGLGTGTSPGSRTLRLAFAMQRAAAADCLRDCVRALLAAAKHRRQDACDAPSGAEGHAPAGAPDHTTDRTPLPLRLPVLAARITGDAHALDWKQPLGRLFWWGLVAVFHEREEELTSLAARELDEQARGAADGLAGESTGAGAMETAAGQEWAADEPGYAAESTATAGLEEDMRNLSRALLIREGYRMGGIADDDLSSQVMFFSPGWYDAWEERVLTLRQVEKLKPDEVERIRPSAVYAVENPSVFAVLVDEAVRRYGSRRPRFSPGGGRDLPMLVCGNGQPSVAVVQLLKLFLEPATAPPPPLYYSGDLDVAGLEIARSLQQRFPNSFRAWRMDAEWFSRHASRGFPMTAAERERMARLTTLWDGLLPGTAAASGMKLHQELWVDTLAEDWQSALSRNLSHEGIDKLE</sequence>
<dbReference type="SUPFAM" id="SSF56726">
    <property type="entry name" value="DNA topoisomerase IV, alpha subunit"/>
    <property type="match status" value="1"/>
</dbReference>
<evidence type="ECO:0000256" key="1">
    <source>
        <dbReference type="SAM" id="MobiDB-lite"/>
    </source>
</evidence>
<dbReference type="Gene3D" id="3.40.1360.10">
    <property type="match status" value="1"/>
</dbReference>
<reference evidence="4 5" key="1">
    <citation type="submission" date="2020-08" db="EMBL/GenBank/DDBJ databases">
        <title>Cohnella phylogeny.</title>
        <authorList>
            <person name="Dunlap C."/>
        </authorList>
    </citation>
    <scope>NUCLEOTIDE SEQUENCE [LARGE SCALE GENOMIC DNA]</scope>
    <source>
        <strain evidence="4 5">DSM 28246</strain>
    </source>
</reference>
<dbReference type="InterPro" id="IPR024465">
    <property type="entry name" value="DUF2399"/>
</dbReference>
<dbReference type="Proteomes" id="UP000547209">
    <property type="component" value="Unassembled WGS sequence"/>
</dbReference>
<dbReference type="GO" id="GO:0005694">
    <property type="term" value="C:chromosome"/>
    <property type="evidence" value="ECO:0007669"/>
    <property type="project" value="InterPro"/>
</dbReference>
<comment type="caution">
    <text evidence="4">The sequence shown here is derived from an EMBL/GenBank/DDBJ whole genome shotgun (WGS) entry which is preliminary data.</text>
</comment>
<feature type="domain" description="DUF2399" evidence="2">
    <location>
        <begin position="373"/>
        <end position="549"/>
    </location>
</feature>
<dbReference type="Pfam" id="PF09664">
    <property type="entry name" value="DUF2399"/>
    <property type="match status" value="1"/>
</dbReference>
<evidence type="ECO:0000313" key="4">
    <source>
        <dbReference type="EMBL" id="MBB6672187.1"/>
    </source>
</evidence>